<dbReference type="EMBL" id="JAENHL010000008">
    <property type="protein sequence ID" value="MBK1870721.1"/>
    <property type="molecule type" value="Genomic_DNA"/>
</dbReference>
<evidence type="ECO:0000313" key="2">
    <source>
        <dbReference type="Proteomes" id="UP000616151"/>
    </source>
</evidence>
<organism evidence="1 2">
    <name type="scientific">Taklimakanibacter albus</name>
    <dbReference type="NCBI Taxonomy" id="2800327"/>
    <lineage>
        <taxon>Bacteria</taxon>
        <taxon>Pseudomonadati</taxon>
        <taxon>Pseudomonadota</taxon>
        <taxon>Alphaproteobacteria</taxon>
        <taxon>Hyphomicrobiales</taxon>
        <taxon>Aestuariivirgaceae</taxon>
        <taxon>Taklimakanibacter</taxon>
    </lineage>
</organism>
<keyword evidence="2" id="KW-1185">Reference proteome</keyword>
<protein>
    <submittedName>
        <fullName evidence="1">HigA family addiction module antidote protein</fullName>
    </submittedName>
</protein>
<comment type="caution">
    <text evidence="1">The sequence shown here is derived from an EMBL/GenBank/DDBJ whole genome shotgun (WGS) entry which is preliminary data.</text>
</comment>
<reference evidence="1" key="1">
    <citation type="submission" date="2021-01" db="EMBL/GenBank/DDBJ databases">
        <authorList>
            <person name="Sun Q."/>
        </authorList>
    </citation>
    <scope>NUCLEOTIDE SEQUENCE</scope>
    <source>
        <strain evidence="1">YIM B02566</strain>
    </source>
</reference>
<gene>
    <name evidence="1" type="ORF">JHL16_30425</name>
</gene>
<dbReference type="Proteomes" id="UP000616151">
    <property type="component" value="Unassembled WGS sequence"/>
</dbReference>
<evidence type="ECO:0000313" key="1">
    <source>
        <dbReference type="EMBL" id="MBK1870721.1"/>
    </source>
</evidence>
<proteinExistence type="predicted"/>
<sequence length="102" mass="11384">MERQMSTRKPTHPGAILREDVIPELGISISAAAEALRISRQMLHKILNETAPITPEMAVRLGKFCGNGPEIWLRMQQARDLWEAQQKLADEIKKIPTAKAAA</sequence>
<accession>A0ACC5RDF1</accession>
<name>A0ACC5RDF1_9HYPH</name>